<feature type="domain" description="Thiamine pyrophosphate enzyme N-terminal TPP-binding" evidence="5">
    <location>
        <begin position="1"/>
        <end position="106"/>
    </location>
</feature>
<accession>A0A6C0U0D4</accession>
<dbReference type="InterPro" id="IPR045229">
    <property type="entry name" value="TPP_enz"/>
</dbReference>
<dbReference type="PROSITE" id="PS00187">
    <property type="entry name" value="TPP_ENZYMES"/>
    <property type="match status" value="1"/>
</dbReference>
<dbReference type="GO" id="GO:0030976">
    <property type="term" value="F:thiamine pyrophosphate binding"/>
    <property type="evidence" value="ECO:0007669"/>
    <property type="project" value="InterPro"/>
</dbReference>
<dbReference type="GO" id="GO:0050660">
    <property type="term" value="F:flavin adenine dinucleotide binding"/>
    <property type="evidence" value="ECO:0007669"/>
    <property type="project" value="TreeGrafter"/>
</dbReference>
<evidence type="ECO:0000259" key="5">
    <source>
        <dbReference type="Pfam" id="PF02776"/>
    </source>
</evidence>
<dbReference type="GO" id="GO:0003984">
    <property type="term" value="F:acetolactate synthase activity"/>
    <property type="evidence" value="ECO:0007669"/>
    <property type="project" value="TreeGrafter"/>
</dbReference>
<dbReference type="Pfam" id="PF02775">
    <property type="entry name" value="TPP_enzyme_C"/>
    <property type="match status" value="1"/>
</dbReference>
<dbReference type="Proteomes" id="UP000477680">
    <property type="component" value="Chromosome"/>
</dbReference>
<protein>
    <submittedName>
        <fullName evidence="6">Acetolactate synthase large subunit</fullName>
    </submittedName>
</protein>
<keyword evidence="2" id="KW-0786">Thiamine pyrophosphate</keyword>
<feature type="domain" description="Thiamine pyrophosphate enzyme TPP-binding" evidence="4">
    <location>
        <begin position="374"/>
        <end position="511"/>
    </location>
</feature>
<dbReference type="GO" id="GO:0044281">
    <property type="term" value="P:small molecule metabolic process"/>
    <property type="evidence" value="ECO:0007669"/>
    <property type="project" value="UniProtKB-ARBA"/>
</dbReference>
<feature type="compositionally biased region" description="Pro residues" evidence="3">
    <location>
        <begin position="516"/>
        <end position="532"/>
    </location>
</feature>
<dbReference type="RefSeq" id="WP_163493687.1">
    <property type="nucleotide sequence ID" value="NZ_CP048711.1"/>
</dbReference>
<evidence type="ECO:0000256" key="2">
    <source>
        <dbReference type="ARBA" id="ARBA00023052"/>
    </source>
</evidence>
<dbReference type="PANTHER" id="PTHR18968">
    <property type="entry name" value="THIAMINE PYROPHOSPHATE ENZYMES"/>
    <property type="match status" value="1"/>
</dbReference>
<dbReference type="PANTHER" id="PTHR18968:SF86">
    <property type="entry name" value="ACETOLACTATE SYNTHASE LARGE SUBUNIT ILVX-RELATED"/>
    <property type="match status" value="1"/>
</dbReference>
<evidence type="ECO:0000256" key="1">
    <source>
        <dbReference type="ARBA" id="ARBA00007812"/>
    </source>
</evidence>
<evidence type="ECO:0000313" key="6">
    <source>
        <dbReference type="EMBL" id="QIB64437.1"/>
    </source>
</evidence>
<reference evidence="6 7" key="1">
    <citation type="submission" date="2020-02" db="EMBL/GenBank/DDBJ databases">
        <title>Genome sequencing for Kineobactrum sp. M2.</title>
        <authorList>
            <person name="Park S.-J."/>
        </authorList>
    </citation>
    <scope>NUCLEOTIDE SEQUENCE [LARGE SCALE GENOMIC DNA]</scope>
    <source>
        <strain evidence="6 7">M2</strain>
    </source>
</reference>
<keyword evidence="7" id="KW-1185">Reference proteome</keyword>
<gene>
    <name evidence="6" type="ORF">G3T16_02515</name>
</gene>
<name>A0A6C0U0D4_9GAMM</name>
<dbReference type="CDD" id="cd02002">
    <property type="entry name" value="TPP_BFDC"/>
    <property type="match status" value="1"/>
</dbReference>
<organism evidence="6 7">
    <name type="scientific">Kineobactrum salinum</name>
    <dbReference type="NCBI Taxonomy" id="2708301"/>
    <lineage>
        <taxon>Bacteria</taxon>
        <taxon>Pseudomonadati</taxon>
        <taxon>Pseudomonadota</taxon>
        <taxon>Gammaproteobacteria</taxon>
        <taxon>Cellvibrionales</taxon>
        <taxon>Halieaceae</taxon>
        <taxon>Kineobactrum</taxon>
    </lineage>
</organism>
<dbReference type="InterPro" id="IPR011766">
    <property type="entry name" value="TPP_enzyme_TPP-bd"/>
</dbReference>
<evidence type="ECO:0000256" key="3">
    <source>
        <dbReference type="SAM" id="MobiDB-lite"/>
    </source>
</evidence>
<dbReference type="CDD" id="cd07035">
    <property type="entry name" value="TPP_PYR_POX_like"/>
    <property type="match status" value="1"/>
</dbReference>
<comment type="similarity">
    <text evidence="1">Belongs to the TPP enzyme family.</text>
</comment>
<proteinExistence type="inferred from homology"/>
<feature type="region of interest" description="Disordered" evidence="3">
    <location>
        <begin position="511"/>
        <end position="532"/>
    </location>
</feature>
<dbReference type="SUPFAM" id="SSF52518">
    <property type="entry name" value="Thiamin diphosphate-binding fold (THDP-binding)"/>
    <property type="match status" value="2"/>
</dbReference>
<dbReference type="GO" id="GO:0000287">
    <property type="term" value="F:magnesium ion binding"/>
    <property type="evidence" value="ECO:0007669"/>
    <property type="project" value="InterPro"/>
</dbReference>
<evidence type="ECO:0000259" key="4">
    <source>
        <dbReference type="Pfam" id="PF02775"/>
    </source>
</evidence>
<dbReference type="NCBIfam" id="NF005760">
    <property type="entry name" value="PRK07586.1"/>
    <property type="match status" value="1"/>
</dbReference>
<dbReference type="KEGG" id="kim:G3T16_02515"/>
<sequence length="532" mass="54563">MNGAESLIQTLVNQGLEVCFTNPGTSEMHFVAALDEVQGMRCVLCLFEGVASGAAAGYAAVAGKPASTLLHLGPGLGNALANVHNASKGKLPMVNIVGDHATYHLQYDAPLTSDIEGIAGPVSDWVYTSQAPADIARDGAEAVRQAGLGQIATLVLPADVSWGDNPAGAAASVVPASPAAVPEDRLEQAARMLENGKRTAIMLGGRHISQAQGELASRLAQAAGARVMTETFPARVRRGAGSAVIERLPYLAELASAELEGTEQLLLLGAGEPVSFFAYPNVASVLSPADCEILALAGPGDDIDGALKVLAERLGAIGAPVLRELQLPAEPRGALDAGTVAQALAHHLPENAIVVDEGITSGLACFPATAHARAHDWLNLTGGAIGWGLPAAVGAAIAAPQRKVLCLEGDGSAMYTVQALWTMAREQLDVTVVIFNNGKYSVLEVEFARTGARGGKPGPKAASSLAIGTPDMDFQAMATGMGVSATTATSAESFCEQLAAAMATRGPHLIDARIPPLEPNWRTPPPAGTGEC</sequence>
<dbReference type="EMBL" id="CP048711">
    <property type="protein sequence ID" value="QIB64437.1"/>
    <property type="molecule type" value="Genomic_DNA"/>
</dbReference>
<dbReference type="Gene3D" id="3.40.50.970">
    <property type="match status" value="2"/>
</dbReference>
<evidence type="ECO:0000313" key="7">
    <source>
        <dbReference type="Proteomes" id="UP000477680"/>
    </source>
</evidence>
<dbReference type="InterPro" id="IPR012001">
    <property type="entry name" value="Thiamin_PyroP_enz_TPP-bd_dom"/>
</dbReference>
<dbReference type="InterPro" id="IPR000399">
    <property type="entry name" value="TPP-bd_CS"/>
</dbReference>
<dbReference type="InterPro" id="IPR029061">
    <property type="entry name" value="THDP-binding"/>
</dbReference>
<dbReference type="AlphaFoldDB" id="A0A6C0U0D4"/>
<dbReference type="Pfam" id="PF02776">
    <property type="entry name" value="TPP_enzyme_N"/>
    <property type="match status" value="1"/>
</dbReference>